<gene>
    <name evidence="1" type="ORF">Goe8_c02080</name>
</gene>
<dbReference type="EMBL" id="MN043729">
    <property type="protein sequence ID" value="QDP42981.1"/>
    <property type="molecule type" value="Genomic_DNA"/>
</dbReference>
<reference evidence="1 2" key="1">
    <citation type="submission" date="2019-06" db="EMBL/GenBank/DDBJ databases">
        <authorList>
            <person name="Hertel R."/>
        </authorList>
    </citation>
    <scope>NUCLEOTIDE SEQUENCE [LARGE SCALE GENOMIC DNA]</scope>
</reference>
<keyword evidence="2" id="KW-1185">Reference proteome</keyword>
<evidence type="ECO:0000313" key="2">
    <source>
        <dbReference type="Proteomes" id="UP000317800"/>
    </source>
</evidence>
<sequence>MTMYDPRVEGKAHHICHMIGEETGKPASDKLRSDVFLTTRAVADYWKDPRDIELAKKAEYKLHELLEGIRRLKPNTNEEINMIASLVMAGESIRNIIPFDSPFREERIG</sequence>
<protein>
    <submittedName>
        <fullName evidence="1">Uncharacterized protein</fullName>
    </submittedName>
</protein>
<name>A0A516KN03_9CAUD</name>
<accession>A0A516KN03</accession>
<dbReference type="Proteomes" id="UP000317800">
    <property type="component" value="Segment"/>
</dbReference>
<proteinExistence type="predicted"/>
<organism evidence="1 2">
    <name type="scientific">Bacillus phage vB_BmeM-Goe8</name>
    <dbReference type="NCBI Taxonomy" id="2593638"/>
    <lineage>
        <taxon>Viruses</taxon>
        <taxon>Duplodnaviria</taxon>
        <taxon>Heunggongvirae</taxon>
        <taxon>Uroviricota</taxon>
        <taxon>Caudoviricetes</taxon>
        <taxon>Herelleviridae</taxon>
        <taxon>Bastillevirinae</taxon>
        <taxon>Goettingenvirus</taxon>
        <taxon>Goettingenvirus goe8</taxon>
    </lineage>
</organism>
<evidence type="ECO:0000313" key="1">
    <source>
        <dbReference type="EMBL" id="QDP42981.1"/>
    </source>
</evidence>